<keyword evidence="2" id="KW-1185">Reference proteome</keyword>
<gene>
    <name evidence="1" type="ORF">L1987_57537</name>
</gene>
<evidence type="ECO:0000313" key="1">
    <source>
        <dbReference type="EMBL" id="KAI3744456.1"/>
    </source>
</evidence>
<evidence type="ECO:0000313" key="2">
    <source>
        <dbReference type="Proteomes" id="UP001056120"/>
    </source>
</evidence>
<accession>A0ACB9DDB3</accession>
<reference evidence="2" key="1">
    <citation type="journal article" date="2022" name="Mol. Ecol. Resour.">
        <title>The genomes of chicory, endive, great burdock and yacon provide insights into Asteraceae palaeo-polyploidization history and plant inulin production.</title>
        <authorList>
            <person name="Fan W."/>
            <person name="Wang S."/>
            <person name="Wang H."/>
            <person name="Wang A."/>
            <person name="Jiang F."/>
            <person name="Liu H."/>
            <person name="Zhao H."/>
            <person name="Xu D."/>
            <person name="Zhang Y."/>
        </authorList>
    </citation>
    <scope>NUCLEOTIDE SEQUENCE [LARGE SCALE GENOMIC DNA]</scope>
    <source>
        <strain evidence="2">cv. Yunnan</strain>
    </source>
</reference>
<name>A0ACB9DDB3_9ASTR</name>
<comment type="caution">
    <text evidence="1">The sequence shown here is derived from an EMBL/GenBank/DDBJ whole genome shotgun (WGS) entry which is preliminary data.</text>
</comment>
<protein>
    <submittedName>
        <fullName evidence="1">Uncharacterized protein</fullName>
    </submittedName>
</protein>
<proteinExistence type="predicted"/>
<sequence length="143" mass="16858">MLKVSPWKGVARFGNRGKLNPRYVEPFEILTRVGPVAYKLNLPQDLSNVHDTFHVSNLKKCLSDETLIIPPDEIHTYNKLHFVEEPIKVSDWKVHKTRRSRIKLVKVRWDSKRGPEYTWEREDKMKAKYPSLFTNTPSKNDKN</sequence>
<organism evidence="1 2">
    <name type="scientific">Smallanthus sonchifolius</name>
    <dbReference type="NCBI Taxonomy" id="185202"/>
    <lineage>
        <taxon>Eukaryota</taxon>
        <taxon>Viridiplantae</taxon>
        <taxon>Streptophyta</taxon>
        <taxon>Embryophyta</taxon>
        <taxon>Tracheophyta</taxon>
        <taxon>Spermatophyta</taxon>
        <taxon>Magnoliopsida</taxon>
        <taxon>eudicotyledons</taxon>
        <taxon>Gunneridae</taxon>
        <taxon>Pentapetalae</taxon>
        <taxon>asterids</taxon>
        <taxon>campanulids</taxon>
        <taxon>Asterales</taxon>
        <taxon>Asteraceae</taxon>
        <taxon>Asteroideae</taxon>
        <taxon>Heliantheae alliance</taxon>
        <taxon>Millerieae</taxon>
        <taxon>Smallanthus</taxon>
    </lineage>
</organism>
<reference evidence="1 2" key="2">
    <citation type="journal article" date="2022" name="Mol. Ecol. Resour.">
        <title>The genomes of chicory, endive, great burdock and yacon provide insights into Asteraceae paleo-polyploidization history and plant inulin production.</title>
        <authorList>
            <person name="Fan W."/>
            <person name="Wang S."/>
            <person name="Wang H."/>
            <person name="Wang A."/>
            <person name="Jiang F."/>
            <person name="Liu H."/>
            <person name="Zhao H."/>
            <person name="Xu D."/>
            <person name="Zhang Y."/>
        </authorList>
    </citation>
    <scope>NUCLEOTIDE SEQUENCE [LARGE SCALE GENOMIC DNA]</scope>
    <source>
        <strain evidence="2">cv. Yunnan</strain>
        <tissue evidence="1">Leaves</tissue>
    </source>
</reference>
<dbReference type="EMBL" id="CM042036">
    <property type="protein sequence ID" value="KAI3744456.1"/>
    <property type="molecule type" value="Genomic_DNA"/>
</dbReference>
<dbReference type="Proteomes" id="UP001056120">
    <property type="component" value="Linkage Group LG19"/>
</dbReference>